<dbReference type="AlphaFoldDB" id="A0A923M7H2"/>
<accession>A0A923M7H2</accession>
<dbReference type="GO" id="GO:0003700">
    <property type="term" value="F:DNA-binding transcription factor activity"/>
    <property type="evidence" value="ECO:0007669"/>
    <property type="project" value="InterPro"/>
</dbReference>
<dbReference type="GO" id="GO:0043565">
    <property type="term" value="F:sequence-specific DNA binding"/>
    <property type="evidence" value="ECO:0007669"/>
    <property type="project" value="InterPro"/>
</dbReference>
<keyword evidence="1" id="KW-0805">Transcription regulation</keyword>
<dbReference type="RefSeq" id="WP_187081649.1">
    <property type="nucleotide sequence ID" value="NZ_JACORU010000004.1"/>
</dbReference>
<evidence type="ECO:0000313" key="5">
    <source>
        <dbReference type="EMBL" id="MBC5765166.1"/>
    </source>
</evidence>
<dbReference type="InterPro" id="IPR018062">
    <property type="entry name" value="HTH_AraC-typ_CS"/>
</dbReference>
<keyword evidence="3" id="KW-0804">Transcription</keyword>
<dbReference type="EMBL" id="JACORU010000004">
    <property type="protein sequence ID" value="MBC5765166.1"/>
    <property type="molecule type" value="Genomic_DNA"/>
</dbReference>
<dbReference type="SMART" id="SM00342">
    <property type="entry name" value="HTH_ARAC"/>
    <property type="match status" value="1"/>
</dbReference>
<keyword evidence="2" id="KW-0238">DNA-binding</keyword>
<evidence type="ECO:0000256" key="1">
    <source>
        <dbReference type="ARBA" id="ARBA00023015"/>
    </source>
</evidence>
<dbReference type="PROSITE" id="PS01124">
    <property type="entry name" value="HTH_ARAC_FAMILY_2"/>
    <property type="match status" value="1"/>
</dbReference>
<dbReference type="InterPro" id="IPR009057">
    <property type="entry name" value="Homeodomain-like_sf"/>
</dbReference>
<evidence type="ECO:0000256" key="3">
    <source>
        <dbReference type="ARBA" id="ARBA00023163"/>
    </source>
</evidence>
<dbReference type="PROSITE" id="PS00041">
    <property type="entry name" value="HTH_ARAC_FAMILY_1"/>
    <property type="match status" value="1"/>
</dbReference>
<name>A0A923M7H2_9BURK</name>
<gene>
    <name evidence="5" type="ORF">H8R02_11930</name>
</gene>
<dbReference type="SUPFAM" id="SSF46689">
    <property type="entry name" value="Homeodomain-like"/>
    <property type="match status" value="1"/>
</dbReference>
<reference evidence="5" key="1">
    <citation type="submission" date="2020-08" db="EMBL/GenBank/DDBJ databases">
        <title>Ramlibacter sp. GTP1 16S ribosomal RNA gene genome sequencing and assembly.</title>
        <authorList>
            <person name="Kang M."/>
        </authorList>
    </citation>
    <scope>NUCLEOTIDE SEQUENCE</scope>
    <source>
        <strain evidence="5">GTP1</strain>
    </source>
</reference>
<dbReference type="Pfam" id="PF02311">
    <property type="entry name" value="AraC_binding"/>
    <property type="match status" value="1"/>
</dbReference>
<protein>
    <submittedName>
        <fullName evidence="5">Helix-turn-helix transcriptional regulator</fullName>
    </submittedName>
</protein>
<dbReference type="Pfam" id="PF12833">
    <property type="entry name" value="HTH_18"/>
    <property type="match status" value="1"/>
</dbReference>
<feature type="domain" description="HTH araC/xylS-type" evidence="4">
    <location>
        <begin position="213"/>
        <end position="312"/>
    </location>
</feature>
<sequence length="324" mass="33885">MSRISTQGLAPAARHALVRDTAAQLFNLEADLRGAPAAMADIQAARGPEASCICVKTSHSVVSRTAARSRTAPRGNLLLYIITEGATTFENAHGEQFRSSAGDVVLGSQDAIYRATTEGGADWSFRALSMPDALLPLSSAGIRDAGFQLLPAAATSPLATSVLAEVCKDFLQLDAQAVAASLRAVDHLIAPALAGAREPAADVADTLARHRVKLAIACMRDALASPSLGPDALALRLGISPRQLHRDFEQCGLTVGAEIRRLRAEAAAAMLRGQPLLPITEVAFSCGFDSLPTFFRVFKAVQGMTASEWRHGLQGPGGGAAQPT</sequence>
<organism evidence="5 6">
    <name type="scientific">Ramlibacter albus</name>
    <dbReference type="NCBI Taxonomy" id="2079448"/>
    <lineage>
        <taxon>Bacteria</taxon>
        <taxon>Pseudomonadati</taxon>
        <taxon>Pseudomonadota</taxon>
        <taxon>Betaproteobacteria</taxon>
        <taxon>Burkholderiales</taxon>
        <taxon>Comamonadaceae</taxon>
        <taxon>Ramlibacter</taxon>
    </lineage>
</organism>
<comment type="caution">
    <text evidence="5">The sequence shown here is derived from an EMBL/GenBank/DDBJ whole genome shotgun (WGS) entry which is preliminary data.</text>
</comment>
<dbReference type="InterPro" id="IPR018060">
    <property type="entry name" value="HTH_AraC"/>
</dbReference>
<evidence type="ECO:0000256" key="2">
    <source>
        <dbReference type="ARBA" id="ARBA00023125"/>
    </source>
</evidence>
<dbReference type="PANTHER" id="PTHR46796">
    <property type="entry name" value="HTH-TYPE TRANSCRIPTIONAL ACTIVATOR RHAS-RELATED"/>
    <property type="match status" value="1"/>
</dbReference>
<dbReference type="InterPro" id="IPR003313">
    <property type="entry name" value="AraC-bd"/>
</dbReference>
<evidence type="ECO:0000259" key="4">
    <source>
        <dbReference type="PROSITE" id="PS01124"/>
    </source>
</evidence>
<evidence type="ECO:0000313" key="6">
    <source>
        <dbReference type="Proteomes" id="UP000596827"/>
    </source>
</evidence>
<dbReference type="Proteomes" id="UP000596827">
    <property type="component" value="Unassembled WGS sequence"/>
</dbReference>
<keyword evidence="6" id="KW-1185">Reference proteome</keyword>
<dbReference type="Gene3D" id="1.10.10.60">
    <property type="entry name" value="Homeodomain-like"/>
    <property type="match status" value="1"/>
</dbReference>
<proteinExistence type="predicted"/>
<dbReference type="InterPro" id="IPR050204">
    <property type="entry name" value="AraC_XylS_family_regulators"/>
</dbReference>